<accession>A0AAD6RF00</accession>
<dbReference type="Proteomes" id="UP001164929">
    <property type="component" value="Chromosome 2"/>
</dbReference>
<evidence type="ECO:0000313" key="3">
    <source>
        <dbReference type="Proteomes" id="UP001164929"/>
    </source>
</evidence>
<comment type="caution">
    <text evidence="2">The sequence shown here is derived from an EMBL/GenBank/DDBJ whole genome shotgun (WGS) entry which is preliminary data.</text>
</comment>
<dbReference type="AlphaFoldDB" id="A0AAD6RF00"/>
<evidence type="ECO:0000313" key="2">
    <source>
        <dbReference type="EMBL" id="KAJ7007785.1"/>
    </source>
</evidence>
<feature type="region of interest" description="Disordered" evidence="1">
    <location>
        <begin position="1"/>
        <end position="23"/>
    </location>
</feature>
<proteinExistence type="predicted"/>
<evidence type="ECO:0000256" key="1">
    <source>
        <dbReference type="SAM" id="MobiDB-lite"/>
    </source>
</evidence>
<gene>
    <name evidence="2" type="ORF">NC653_006729</name>
</gene>
<dbReference type="EMBL" id="JAQIZT010000002">
    <property type="protein sequence ID" value="KAJ7007785.1"/>
    <property type="molecule type" value="Genomic_DNA"/>
</dbReference>
<name>A0AAD6RF00_9ROSI</name>
<reference evidence="2" key="1">
    <citation type="journal article" date="2023" name="Mol. Ecol. Resour.">
        <title>Chromosome-level genome assembly of a triploid poplar Populus alba 'Berolinensis'.</title>
        <authorList>
            <person name="Chen S."/>
            <person name="Yu Y."/>
            <person name="Wang X."/>
            <person name="Wang S."/>
            <person name="Zhang T."/>
            <person name="Zhou Y."/>
            <person name="He R."/>
            <person name="Meng N."/>
            <person name="Wang Y."/>
            <person name="Liu W."/>
            <person name="Liu Z."/>
            <person name="Liu J."/>
            <person name="Guo Q."/>
            <person name="Huang H."/>
            <person name="Sederoff R.R."/>
            <person name="Wang G."/>
            <person name="Qu G."/>
            <person name="Chen S."/>
        </authorList>
    </citation>
    <scope>NUCLEOTIDE SEQUENCE</scope>
    <source>
        <strain evidence="2">SC-2020</strain>
    </source>
</reference>
<organism evidence="2 3">
    <name type="scientific">Populus alba x Populus x berolinensis</name>
    <dbReference type="NCBI Taxonomy" id="444605"/>
    <lineage>
        <taxon>Eukaryota</taxon>
        <taxon>Viridiplantae</taxon>
        <taxon>Streptophyta</taxon>
        <taxon>Embryophyta</taxon>
        <taxon>Tracheophyta</taxon>
        <taxon>Spermatophyta</taxon>
        <taxon>Magnoliopsida</taxon>
        <taxon>eudicotyledons</taxon>
        <taxon>Gunneridae</taxon>
        <taxon>Pentapetalae</taxon>
        <taxon>rosids</taxon>
        <taxon>fabids</taxon>
        <taxon>Malpighiales</taxon>
        <taxon>Salicaceae</taxon>
        <taxon>Saliceae</taxon>
        <taxon>Populus</taxon>
    </lineage>
</organism>
<keyword evidence="3" id="KW-1185">Reference proteome</keyword>
<sequence>MTLEINNKFSQREYQRASSTTTTPASYIRCTHTLTSLRHVSPDVGLALSLPLSPPPFLHFSSPRFLCLKKLNFHFPLCFVRERKKMRSL</sequence>
<protein>
    <submittedName>
        <fullName evidence="2">Uncharacterized protein</fullName>
    </submittedName>
</protein>